<evidence type="ECO:0000313" key="3">
    <source>
        <dbReference type="EMBL" id="GIL39479.1"/>
    </source>
</evidence>
<feature type="domain" description="Peptidase metallopeptidase" evidence="2">
    <location>
        <begin position="47"/>
        <end position="224"/>
    </location>
</feature>
<protein>
    <recommendedName>
        <fullName evidence="2">Peptidase metallopeptidase domain-containing protein</fullName>
    </recommendedName>
</protein>
<comment type="caution">
    <text evidence="3">The sequence shown here is derived from an EMBL/GenBank/DDBJ whole genome shotgun (WGS) entry which is preliminary data.</text>
</comment>
<dbReference type="RefSeq" id="WP_420242582.1">
    <property type="nucleotide sequence ID" value="NZ_BOPV01000001.1"/>
</dbReference>
<dbReference type="GO" id="GO:0006508">
    <property type="term" value="P:proteolysis"/>
    <property type="evidence" value="ECO:0007669"/>
    <property type="project" value="InterPro"/>
</dbReference>
<feature type="compositionally biased region" description="Basic and acidic residues" evidence="1">
    <location>
        <begin position="1"/>
        <end position="17"/>
    </location>
</feature>
<reference evidence="3" key="1">
    <citation type="submission" date="2021-02" db="EMBL/GenBank/DDBJ databases">
        <title>Genome sequence of Rhodospirillales sp. strain TMPK1 isolated from soil.</title>
        <authorList>
            <person name="Nakai R."/>
            <person name="Kusada H."/>
            <person name="Tamaki H."/>
        </authorList>
    </citation>
    <scope>NUCLEOTIDE SEQUENCE</scope>
    <source>
        <strain evidence="3">TMPK1</strain>
    </source>
</reference>
<keyword evidence="4" id="KW-1185">Reference proteome</keyword>
<name>A0A8S8XCS5_9PROT</name>
<proteinExistence type="predicted"/>
<dbReference type="SUPFAM" id="SSF55486">
    <property type="entry name" value="Metalloproteases ('zincins'), catalytic domain"/>
    <property type="match status" value="1"/>
</dbReference>
<dbReference type="InterPro" id="IPR025282">
    <property type="entry name" value="DUF4214"/>
</dbReference>
<dbReference type="GO" id="GO:0008270">
    <property type="term" value="F:zinc ion binding"/>
    <property type="evidence" value="ECO:0007669"/>
    <property type="project" value="InterPro"/>
</dbReference>
<dbReference type="GO" id="GO:0008237">
    <property type="term" value="F:metallopeptidase activity"/>
    <property type="evidence" value="ECO:0007669"/>
    <property type="project" value="InterPro"/>
</dbReference>
<feature type="region of interest" description="Disordered" evidence="1">
    <location>
        <begin position="1"/>
        <end position="24"/>
    </location>
</feature>
<dbReference type="Gene3D" id="2.150.10.10">
    <property type="entry name" value="Serralysin-like metalloprotease, C-terminal"/>
    <property type="match status" value="1"/>
</dbReference>
<evidence type="ECO:0000256" key="1">
    <source>
        <dbReference type="SAM" id="MobiDB-lite"/>
    </source>
</evidence>
<dbReference type="InterPro" id="IPR011049">
    <property type="entry name" value="Serralysin-like_metalloprot_C"/>
</dbReference>
<sequence>MESDDRQRLETDFDPPYRPDAGAAATLHPDSLANGSVNSFFGVVAPGTPRWNSTAGVGTPISITYAFRDVAPTSYPTSDNGDPTTTFAPLSTAARNEVRSLIAYVGSITGIRFTEVPDSPNATIEIGSFTFTSTFTGYAYYPNGSPTAPSGTGGDIWINRTEVSPVGPGTFFDQLFLHEFGHALGLKHPFVGTTAEQLITSFDRVEYTLMTYQNYGDLSQNLVPRWTGSNVATSWLYRSDYGLLDVEALTYLYGSSSTANTSDNTYRFDTTAVFQTIVDRGGHDTIDTSALNLPSVIDLTPGHLSSIGIRTQADWLNILAAQGMPSSARTTINNFLSQHTTELFTGLGDVSINADTTIEDAIGGSAGDSILGNDANNKLTGGGGNDAIDGGAGIDTAVYALAFSNYTVTRSGTNATVAAKTGLEGTDALASIERLRFSDGVVLLDQGSNGPAAFRLYQAAFARSPDEGGLKVQIHAMDTGTSLLQLARNFIGSGEFQAKYGSPDNAGYATALYKNVLGRDPDAGGLKVQVDALNGGLSREQMLVNFSESGENLALTQVKTVGGLFVTFVDSAFG</sequence>
<dbReference type="Pfam" id="PF13946">
    <property type="entry name" value="DUF4214"/>
    <property type="match status" value="1"/>
</dbReference>
<dbReference type="SMART" id="SM00235">
    <property type="entry name" value="ZnMc"/>
    <property type="match status" value="1"/>
</dbReference>
<dbReference type="CDD" id="cd04277">
    <property type="entry name" value="ZnMc_serralysin_like"/>
    <property type="match status" value="1"/>
</dbReference>
<organism evidence="3 4">
    <name type="scientific">Roseiterribacter gracilis</name>
    <dbReference type="NCBI Taxonomy" id="2812848"/>
    <lineage>
        <taxon>Bacteria</taxon>
        <taxon>Pseudomonadati</taxon>
        <taxon>Pseudomonadota</taxon>
        <taxon>Alphaproteobacteria</taxon>
        <taxon>Rhodospirillales</taxon>
        <taxon>Roseiterribacteraceae</taxon>
        <taxon>Roseiterribacter</taxon>
    </lineage>
</organism>
<dbReference type="AlphaFoldDB" id="A0A8S8XCS5"/>
<dbReference type="SUPFAM" id="SSF51120">
    <property type="entry name" value="beta-Roll"/>
    <property type="match status" value="1"/>
</dbReference>
<dbReference type="Gene3D" id="3.40.390.10">
    <property type="entry name" value="Collagenase (Catalytic Domain)"/>
    <property type="match status" value="1"/>
</dbReference>
<accession>A0A8S8XCS5</accession>
<gene>
    <name evidence="3" type="ORF">TMPK1_17160</name>
</gene>
<dbReference type="EMBL" id="BOPV01000001">
    <property type="protein sequence ID" value="GIL39479.1"/>
    <property type="molecule type" value="Genomic_DNA"/>
</dbReference>
<evidence type="ECO:0000313" key="4">
    <source>
        <dbReference type="Proteomes" id="UP000681075"/>
    </source>
</evidence>
<dbReference type="Proteomes" id="UP000681075">
    <property type="component" value="Unassembled WGS sequence"/>
</dbReference>
<evidence type="ECO:0000259" key="2">
    <source>
        <dbReference type="SMART" id="SM00235"/>
    </source>
</evidence>
<dbReference type="InterPro" id="IPR024079">
    <property type="entry name" value="MetalloPept_cat_dom_sf"/>
</dbReference>
<dbReference type="InterPro" id="IPR034033">
    <property type="entry name" value="Serralysin-like"/>
</dbReference>
<dbReference type="InterPro" id="IPR006026">
    <property type="entry name" value="Peptidase_Metallo"/>
</dbReference>